<dbReference type="OMA" id="WCAPLET"/>
<dbReference type="InterPro" id="IPR036259">
    <property type="entry name" value="MFS_trans_sf"/>
</dbReference>
<organism evidence="8 9">
    <name type="scientific">Stegodyphus mimosarum</name>
    <name type="common">African social velvet spider</name>
    <dbReference type="NCBI Taxonomy" id="407821"/>
    <lineage>
        <taxon>Eukaryota</taxon>
        <taxon>Metazoa</taxon>
        <taxon>Ecdysozoa</taxon>
        <taxon>Arthropoda</taxon>
        <taxon>Chelicerata</taxon>
        <taxon>Arachnida</taxon>
        <taxon>Araneae</taxon>
        <taxon>Araneomorphae</taxon>
        <taxon>Entelegynae</taxon>
        <taxon>Eresoidea</taxon>
        <taxon>Eresidae</taxon>
        <taxon>Stegodyphus</taxon>
    </lineage>
</organism>
<reference evidence="8 9" key="1">
    <citation type="submission" date="2013-11" db="EMBL/GenBank/DDBJ databases">
        <title>Genome sequencing of Stegodyphus mimosarum.</title>
        <authorList>
            <person name="Bechsgaard J."/>
        </authorList>
    </citation>
    <scope>NUCLEOTIDE SEQUENCE [LARGE SCALE GENOMIC DNA]</scope>
</reference>
<dbReference type="InterPro" id="IPR024989">
    <property type="entry name" value="MFS_assoc_dom"/>
</dbReference>
<feature type="transmembrane region" description="Helical" evidence="6">
    <location>
        <begin position="80"/>
        <end position="102"/>
    </location>
</feature>
<proteinExistence type="inferred from homology"/>
<feature type="non-terminal residue" evidence="8">
    <location>
        <position position="512"/>
    </location>
</feature>
<feature type="transmembrane region" description="Helical" evidence="6">
    <location>
        <begin position="375"/>
        <end position="400"/>
    </location>
</feature>
<dbReference type="InterPro" id="IPR051717">
    <property type="entry name" value="MFS_MFSD6"/>
</dbReference>
<protein>
    <submittedName>
        <fullName evidence="8">Major facilitator superfamily domain-containing protein 6</fullName>
    </submittedName>
</protein>
<dbReference type="GO" id="GO:0022857">
    <property type="term" value="F:transmembrane transporter activity"/>
    <property type="evidence" value="ECO:0007669"/>
    <property type="project" value="InterPro"/>
</dbReference>
<feature type="transmembrane region" description="Helical" evidence="6">
    <location>
        <begin position="344"/>
        <end position="363"/>
    </location>
</feature>
<keyword evidence="4 6" id="KW-1133">Transmembrane helix</keyword>
<feature type="transmembrane region" description="Helical" evidence="6">
    <location>
        <begin position="407"/>
        <end position="427"/>
    </location>
</feature>
<evidence type="ECO:0000256" key="3">
    <source>
        <dbReference type="ARBA" id="ARBA00022692"/>
    </source>
</evidence>
<feature type="transmembrane region" description="Helical" evidence="6">
    <location>
        <begin position="226"/>
        <end position="248"/>
    </location>
</feature>
<evidence type="ECO:0000256" key="2">
    <source>
        <dbReference type="ARBA" id="ARBA00005241"/>
    </source>
</evidence>
<feature type="transmembrane region" description="Helical" evidence="6">
    <location>
        <begin position="298"/>
        <end position="317"/>
    </location>
</feature>
<feature type="transmembrane region" description="Helical" evidence="6">
    <location>
        <begin position="20"/>
        <end position="39"/>
    </location>
</feature>
<feature type="transmembrane region" description="Helical" evidence="6">
    <location>
        <begin position="45"/>
        <end position="68"/>
    </location>
</feature>
<comment type="subcellular location">
    <subcellularLocation>
        <location evidence="1">Membrane</location>
        <topology evidence="1">Multi-pass membrane protein</topology>
    </subcellularLocation>
</comment>
<evidence type="ECO:0000256" key="6">
    <source>
        <dbReference type="SAM" id="Phobius"/>
    </source>
</evidence>
<evidence type="ECO:0000256" key="4">
    <source>
        <dbReference type="ARBA" id="ARBA00022989"/>
    </source>
</evidence>
<evidence type="ECO:0000256" key="1">
    <source>
        <dbReference type="ARBA" id="ARBA00004141"/>
    </source>
</evidence>
<feature type="transmembrane region" description="Helical" evidence="6">
    <location>
        <begin position="269"/>
        <end position="286"/>
    </location>
</feature>
<evidence type="ECO:0000259" key="7">
    <source>
        <dbReference type="PROSITE" id="PS50850"/>
    </source>
</evidence>
<feature type="transmembrane region" description="Helical" evidence="6">
    <location>
        <begin position="467"/>
        <end position="491"/>
    </location>
</feature>
<dbReference type="GO" id="GO:0016020">
    <property type="term" value="C:membrane"/>
    <property type="evidence" value="ECO:0007669"/>
    <property type="project" value="UniProtKB-SubCell"/>
</dbReference>
<dbReference type="SUPFAM" id="SSF103473">
    <property type="entry name" value="MFS general substrate transporter"/>
    <property type="match status" value="1"/>
</dbReference>
<dbReference type="Gene3D" id="1.20.1250.20">
    <property type="entry name" value="MFS general substrate transporter like domains"/>
    <property type="match status" value="2"/>
</dbReference>
<name>A0A087UN40_STEMI</name>
<evidence type="ECO:0000313" key="9">
    <source>
        <dbReference type="Proteomes" id="UP000054359"/>
    </source>
</evidence>
<dbReference type="AlphaFoldDB" id="A0A087UN40"/>
<dbReference type="InterPro" id="IPR020846">
    <property type="entry name" value="MFS_dom"/>
</dbReference>
<dbReference type="OrthoDB" id="7531894at2759"/>
<keyword evidence="9" id="KW-1185">Reference proteome</keyword>
<evidence type="ECO:0000313" key="8">
    <source>
        <dbReference type="EMBL" id="KFM78779.1"/>
    </source>
</evidence>
<dbReference type="EMBL" id="KK120660">
    <property type="protein sequence ID" value="KFM78779.1"/>
    <property type="molecule type" value="Genomic_DNA"/>
</dbReference>
<gene>
    <name evidence="8" type="ORF">X975_16203</name>
</gene>
<dbReference type="STRING" id="407821.A0A087UN40"/>
<dbReference type="PROSITE" id="PS50850">
    <property type="entry name" value="MFS"/>
    <property type="match status" value="1"/>
</dbReference>
<keyword evidence="5 6" id="KW-0472">Membrane</keyword>
<sequence length="512" mass="56291">MATEKKPWYNIKKDLLPVKAHYFFFYGGMGGTVPFMQVVAKALGISATAVGVIYTVLPFCVFFSKPFFGYLADHFQNLKVIMLVLIAITTGAFMSVLGIPAINDIPGDWQNVQVNCTNNVDKLNIVTRDYKASCLKELKTNITCELSYYACDINKSNIDILNGLLDFSQPITYTNETSIQITFWLNNSSDVSCECIMNNNVSMKSSPAMRSCLLNESAKSSVYRTYQFWVFMLLAVIAGTGCATIFCLSDAACCEVLGEDNSLFGRQRLWATISWGFVTLLSGYLNDIATALANHSDYSPGFYVMLVFVIIDVIILMKIRLTKASFSVNICKDIGEIFSSCKTIVFAIGVFIVGALTGLIWNYELWYLQDLGAHQTLLGLSVAVQCLAAEVPFFFFAGWFIKKLGHFYCLSISFLAFAIRLGLYSILENPWLVLPIEVLHGLTYAVFYASMTGYASENAPSGTEATMLGILGGLFEGLGLAAGSFLGGIGFDKLRGRKTFLSASIISLICAP</sequence>
<dbReference type="Pfam" id="PF12832">
    <property type="entry name" value="MFS_1_like"/>
    <property type="match status" value="1"/>
</dbReference>
<accession>A0A087UN40</accession>
<dbReference type="PANTHER" id="PTHR16172:SF30">
    <property type="entry name" value="SUGAR BABY, ISOFORM C"/>
    <property type="match status" value="1"/>
</dbReference>
<dbReference type="Proteomes" id="UP000054359">
    <property type="component" value="Unassembled WGS sequence"/>
</dbReference>
<keyword evidence="3 6" id="KW-0812">Transmembrane</keyword>
<feature type="domain" description="Major facilitator superfamily (MFS) profile" evidence="7">
    <location>
        <begin position="342"/>
        <end position="512"/>
    </location>
</feature>
<comment type="similarity">
    <text evidence="2">Belongs to the major facilitator superfamily. MFSD6 family.</text>
</comment>
<evidence type="ECO:0000256" key="5">
    <source>
        <dbReference type="ARBA" id="ARBA00023136"/>
    </source>
</evidence>
<dbReference type="PANTHER" id="PTHR16172">
    <property type="entry name" value="MAJOR FACILITATOR SUPERFAMILY DOMAIN-CONTAINING PROTEIN 6-LIKE"/>
    <property type="match status" value="1"/>
</dbReference>